<keyword evidence="5 8" id="KW-0067">ATP-binding</keyword>
<evidence type="ECO:0000313" key="11">
    <source>
        <dbReference type="Proteomes" id="UP000199382"/>
    </source>
</evidence>
<dbReference type="STRING" id="571298.SAMN04488026_11486"/>
<dbReference type="InterPro" id="IPR017583">
    <property type="entry name" value="Tagatose/fructose_Pkinase"/>
</dbReference>
<dbReference type="Proteomes" id="UP000199382">
    <property type="component" value="Unassembled WGS sequence"/>
</dbReference>
<keyword evidence="3 8" id="KW-0547">Nucleotide-binding</keyword>
<dbReference type="InterPro" id="IPR022463">
    <property type="entry name" value="1-PFruKinase"/>
</dbReference>
<dbReference type="InterPro" id="IPR002173">
    <property type="entry name" value="Carboh/pur_kinase_PfkB_CS"/>
</dbReference>
<proteinExistence type="inferred from homology"/>
<dbReference type="FunFam" id="3.40.1190.20:FF:000001">
    <property type="entry name" value="Phosphofructokinase"/>
    <property type="match status" value="1"/>
</dbReference>
<dbReference type="AlphaFoldDB" id="A0A1G9PUF0"/>
<dbReference type="NCBIfam" id="TIGR03168">
    <property type="entry name" value="1-PFK"/>
    <property type="match status" value="1"/>
</dbReference>
<gene>
    <name evidence="10" type="ORF">SAMN04488026_11486</name>
</gene>
<dbReference type="NCBIfam" id="TIGR03828">
    <property type="entry name" value="pfkB"/>
    <property type="match status" value="1"/>
</dbReference>
<dbReference type="GO" id="GO:0044281">
    <property type="term" value="P:small molecule metabolic process"/>
    <property type="evidence" value="ECO:0007669"/>
    <property type="project" value="UniProtKB-ARBA"/>
</dbReference>
<dbReference type="InterPro" id="IPR011611">
    <property type="entry name" value="PfkB_dom"/>
</dbReference>
<sequence length="316" mass="33664">MAKLPRVATVTLNPALDQTAQSPDFHAGKVNRVISEQSDAGGKGVNVAAYLARYGHDVTATGLLGRGNLEPFENLFAERGIVDRFVKLPGLTRVNVKIVDKIRELVTDINFPGINADDDSIDAVTRIVFELADDGVKWFILSGSLPKGMQTDSYRLLIEQLKDKGCKVVLDTSGIPFDRALHAKPNVIKPSIDELQEVTGSVVESHGEIIAAARKILENGTELVVVSMRDKGALFVTAEQTVLAVPPKARVVSTVGAGDAMVAGITHGLITGMPLPKIARFSTALSLGALAQIGPNLPPKEDISAFEELVSISDPT</sequence>
<dbReference type="GO" id="GO:0016052">
    <property type="term" value="P:carbohydrate catabolic process"/>
    <property type="evidence" value="ECO:0007669"/>
    <property type="project" value="UniProtKB-ARBA"/>
</dbReference>
<dbReference type="Pfam" id="PF00294">
    <property type="entry name" value="PfkB"/>
    <property type="match status" value="1"/>
</dbReference>
<dbReference type="EMBL" id="FNEK01000148">
    <property type="protein sequence ID" value="SDM02283.1"/>
    <property type="molecule type" value="Genomic_DNA"/>
</dbReference>
<dbReference type="OrthoDB" id="9801219at2"/>
<dbReference type="PANTHER" id="PTHR46566">
    <property type="entry name" value="1-PHOSPHOFRUCTOKINASE-RELATED"/>
    <property type="match status" value="1"/>
</dbReference>
<dbReference type="Gene3D" id="3.40.1190.20">
    <property type="match status" value="1"/>
</dbReference>
<feature type="domain" description="Carbohydrate kinase PfkB" evidence="9">
    <location>
        <begin position="20"/>
        <end position="296"/>
    </location>
</feature>
<evidence type="ECO:0000313" key="10">
    <source>
        <dbReference type="EMBL" id="SDM02283.1"/>
    </source>
</evidence>
<evidence type="ECO:0000256" key="6">
    <source>
        <dbReference type="ARBA" id="ARBA00047745"/>
    </source>
</evidence>
<dbReference type="PROSITE" id="PS00583">
    <property type="entry name" value="PFKB_KINASES_1"/>
    <property type="match status" value="1"/>
</dbReference>
<evidence type="ECO:0000256" key="3">
    <source>
        <dbReference type="ARBA" id="ARBA00022741"/>
    </source>
</evidence>
<dbReference type="GO" id="GO:0005829">
    <property type="term" value="C:cytosol"/>
    <property type="evidence" value="ECO:0007669"/>
    <property type="project" value="TreeGrafter"/>
</dbReference>
<protein>
    <recommendedName>
        <fullName evidence="7">Phosphofructokinase</fullName>
    </recommendedName>
</protein>
<evidence type="ECO:0000256" key="4">
    <source>
        <dbReference type="ARBA" id="ARBA00022777"/>
    </source>
</evidence>
<comment type="catalytic activity">
    <reaction evidence="6 8">
        <text>beta-D-fructose 1-phosphate + ATP = beta-D-fructose 1,6-bisphosphate + ADP + H(+)</text>
        <dbReference type="Rhea" id="RHEA:14213"/>
        <dbReference type="ChEBI" id="CHEBI:15378"/>
        <dbReference type="ChEBI" id="CHEBI:30616"/>
        <dbReference type="ChEBI" id="CHEBI:32966"/>
        <dbReference type="ChEBI" id="CHEBI:138881"/>
        <dbReference type="ChEBI" id="CHEBI:456216"/>
        <dbReference type="EC" id="2.7.1.56"/>
    </reaction>
</comment>
<evidence type="ECO:0000256" key="7">
    <source>
        <dbReference type="PIRNR" id="PIRNR000535"/>
    </source>
</evidence>
<evidence type="ECO:0000256" key="2">
    <source>
        <dbReference type="ARBA" id="ARBA00022679"/>
    </source>
</evidence>
<dbReference type="PANTHER" id="PTHR46566:SF5">
    <property type="entry name" value="1-PHOSPHOFRUCTOKINASE"/>
    <property type="match status" value="1"/>
</dbReference>
<dbReference type="PROSITE" id="PS00584">
    <property type="entry name" value="PFKB_KINASES_2"/>
    <property type="match status" value="1"/>
</dbReference>
<comment type="similarity">
    <text evidence="1 7 8">Belongs to the carbohydrate kinase PfkB family.</text>
</comment>
<dbReference type="GO" id="GO:0008662">
    <property type="term" value="F:1-phosphofructokinase activity"/>
    <property type="evidence" value="ECO:0007669"/>
    <property type="project" value="UniProtKB-UniRule"/>
</dbReference>
<dbReference type="PIRSF" id="PIRSF000535">
    <property type="entry name" value="1PFK/6PFK/LacC"/>
    <property type="match status" value="1"/>
</dbReference>
<reference evidence="10 11" key="1">
    <citation type="submission" date="2016-10" db="EMBL/GenBank/DDBJ databases">
        <authorList>
            <person name="de Groot N.N."/>
        </authorList>
    </citation>
    <scope>NUCLEOTIDE SEQUENCE [LARGE SCALE GENOMIC DNA]</scope>
    <source>
        <strain evidence="10 11">DSM 25294</strain>
    </source>
</reference>
<dbReference type="SUPFAM" id="SSF53613">
    <property type="entry name" value="Ribokinase-like"/>
    <property type="match status" value="1"/>
</dbReference>
<dbReference type="CDD" id="cd01164">
    <property type="entry name" value="FruK_PfkB_like"/>
    <property type="match status" value="1"/>
</dbReference>
<evidence type="ECO:0000256" key="5">
    <source>
        <dbReference type="ARBA" id="ARBA00022840"/>
    </source>
</evidence>
<accession>A0A1G9PUF0</accession>
<evidence type="ECO:0000259" key="9">
    <source>
        <dbReference type="Pfam" id="PF00294"/>
    </source>
</evidence>
<evidence type="ECO:0000256" key="1">
    <source>
        <dbReference type="ARBA" id="ARBA00010688"/>
    </source>
</evidence>
<dbReference type="GO" id="GO:0005524">
    <property type="term" value="F:ATP binding"/>
    <property type="evidence" value="ECO:0007669"/>
    <property type="project" value="UniProtKB-UniRule"/>
</dbReference>
<dbReference type="RefSeq" id="WP_093165043.1">
    <property type="nucleotide sequence ID" value="NZ_FNEK01000148.1"/>
</dbReference>
<evidence type="ECO:0000256" key="8">
    <source>
        <dbReference type="RuleBase" id="RU369061"/>
    </source>
</evidence>
<keyword evidence="4 8" id="KW-0418">Kinase</keyword>
<dbReference type="InterPro" id="IPR029056">
    <property type="entry name" value="Ribokinase-like"/>
</dbReference>
<keyword evidence="11" id="KW-1185">Reference proteome</keyword>
<name>A0A1G9PUF0_9RHOB</name>
<keyword evidence="2 7" id="KW-0808">Transferase</keyword>
<organism evidence="10 11">
    <name type="scientific">Aliiruegeria lutimaris</name>
    <dbReference type="NCBI Taxonomy" id="571298"/>
    <lineage>
        <taxon>Bacteria</taxon>
        <taxon>Pseudomonadati</taxon>
        <taxon>Pseudomonadota</taxon>
        <taxon>Alphaproteobacteria</taxon>
        <taxon>Rhodobacterales</taxon>
        <taxon>Roseobacteraceae</taxon>
        <taxon>Aliiruegeria</taxon>
    </lineage>
</organism>
<comment type="function">
    <text evidence="8">Catalyzes the ATP-dependent phosphorylation of fructose-l-phosphate to fructose-l,6-bisphosphate.</text>
</comment>